<evidence type="ECO:0000256" key="7">
    <source>
        <dbReference type="ARBA" id="ARBA00023049"/>
    </source>
</evidence>
<dbReference type="Gene3D" id="3.30.1380.10">
    <property type="match status" value="1"/>
</dbReference>
<keyword evidence="10" id="KW-1185">Reference proteome</keyword>
<dbReference type="GO" id="GO:0071555">
    <property type="term" value="P:cell wall organization"/>
    <property type="evidence" value="ECO:0007669"/>
    <property type="project" value="UniProtKB-KW"/>
</dbReference>
<dbReference type="GO" id="GO:0008237">
    <property type="term" value="F:metallopeptidase activity"/>
    <property type="evidence" value="ECO:0007669"/>
    <property type="project" value="UniProtKB-KW"/>
</dbReference>
<dbReference type="Proteomes" id="UP001196509">
    <property type="component" value="Unassembled WGS sequence"/>
</dbReference>
<accession>A0AAE2ZMH9</accession>
<comment type="catalytic activity">
    <reaction evidence="1">
        <text>D-alanyl-D-alanine + H2O = 2 D-alanine</text>
        <dbReference type="Rhea" id="RHEA:20661"/>
        <dbReference type="ChEBI" id="CHEBI:15377"/>
        <dbReference type="ChEBI" id="CHEBI:57416"/>
        <dbReference type="ChEBI" id="CHEBI:57822"/>
        <dbReference type="EC" id="3.4.13.22"/>
    </reaction>
</comment>
<proteinExistence type="predicted"/>
<dbReference type="GO" id="GO:0046872">
    <property type="term" value="F:metal ion binding"/>
    <property type="evidence" value="ECO:0007669"/>
    <property type="project" value="UniProtKB-KW"/>
</dbReference>
<evidence type="ECO:0000313" key="10">
    <source>
        <dbReference type="Proteomes" id="UP001196509"/>
    </source>
</evidence>
<organism evidence="9 10">
    <name type="scientific">Flavimaribacter sediminis</name>
    <dbReference type="NCBI Taxonomy" id="2865987"/>
    <lineage>
        <taxon>Bacteria</taxon>
        <taxon>Pseudomonadati</taxon>
        <taxon>Pseudomonadota</taxon>
        <taxon>Alphaproteobacteria</taxon>
        <taxon>Hyphomicrobiales</taxon>
        <taxon>Rhizobiaceae</taxon>
        <taxon>Flavimaribacter</taxon>
    </lineage>
</organism>
<evidence type="ECO:0000256" key="8">
    <source>
        <dbReference type="ARBA" id="ARBA00023316"/>
    </source>
</evidence>
<dbReference type="RefSeq" id="WP_220227680.1">
    <property type="nucleotide sequence ID" value="NZ_JAICBX010000001.1"/>
</dbReference>
<dbReference type="Pfam" id="PF01427">
    <property type="entry name" value="Peptidase_M15"/>
    <property type="match status" value="1"/>
</dbReference>
<evidence type="ECO:0000256" key="4">
    <source>
        <dbReference type="ARBA" id="ARBA00022801"/>
    </source>
</evidence>
<dbReference type="GO" id="GO:0006508">
    <property type="term" value="P:proteolysis"/>
    <property type="evidence" value="ECO:0007669"/>
    <property type="project" value="UniProtKB-KW"/>
</dbReference>
<evidence type="ECO:0000256" key="5">
    <source>
        <dbReference type="ARBA" id="ARBA00022833"/>
    </source>
</evidence>
<dbReference type="GO" id="GO:0160237">
    <property type="term" value="F:D-Ala-D-Ala dipeptidase activity"/>
    <property type="evidence" value="ECO:0007669"/>
    <property type="project" value="UniProtKB-EC"/>
</dbReference>
<dbReference type="PANTHER" id="PTHR43126:SF2">
    <property type="entry name" value="D-ALANYL-D-ALANINE DIPEPTIDASE"/>
    <property type="match status" value="1"/>
</dbReference>
<evidence type="ECO:0000256" key="1">
    <source>
        <dbReference type="ARBA" id="ARBA00001362"/>
    </source>
</evidence>
<reference evidence="9" key="1">
    <citation type="submission" date="2021-08" db="EMBL/GenBank/DDBJ databases">
        <title>Hoeflea bacterium WL0058 sp. nov., isolated from the sediment.</title>
        <authorList>
            <person name="Wang L."/>
            <person name="Zhang D."/>
        </authorList>
    </citation>
    <scope>NUCLEOTIDE SEQUENCE</scope>
    <source>
        <strain evidence="9">WL0058</strain>
    </source>
</reference>
<evidence type="ECO:0000256" key="2">
    <source>
        <dbReference type="ARBA" id="ARBA00022670"/>
    </source>
</evidence>
<gene>
    <name evidence="9" type="ORF">K1W69_07595</name>
</gene>
<dbReference type="SUPFAM" id="SSF55166">
    <property type="entry name" value="Hedgehog/DD-peptidase"/>
    <property type="match status" value="1"/>
</dbReference>
<keyword evidence="6" id="KW-0224">Dipeptidase</keyword>
<name>A0AAE2ZMH9_9HYPH</name>
<keyword evidence="3" id="KW-0479">Metal-binding</keyword>
<dbReference type="InterPro" id="IPR009045">
    <property type="entry name" value="Zn_M74/Hedgehog-like"/>
</dbReference>
<keyword evidence="2" id="KW-0645">Protease</keyword>
<comment type="caution">
    <text evidence="9">The sequence shown here is derived from an EMBL/GenBank/DDBJ whole genome shotgun (WGS) entry which is preliminary data.</text>
</comment>
<dbReference type="EMBL" id="JAICBX010000001">
    <property type="protein sequence ID" value="MBW8637048.1"/>
    <property type="molecule type" value="Genomic_DNA"/>
</dbReference>
<evidence type="ECO:0000256" key="3">
    <source>
        <dbReference type="ARBA" id="ARBA00022723"/>
    </source>
</evidence>
<evidence type="ECO:0000256" key="6">
    <source>
        <dbReference type="ARBA" id="ARBA00022997"/>
    </source>
</evidence>
<sequence>MSRCGDAGGYSDIPINSADPRYAEPLVCVTGSGIAGKSYYYQNDGENPPYGHRVRGSLPDIWCRAGVLQSLRHANAFLRQYDAEVFVWDAYRTVEAQKALWRHVEYDVRERYPEMNDAAVFHEVIKYVSNPHRFEKDDPQTWPVHATGGAVDLTLRSLTTGELLDMGSGFDEICDYTPTAAFELLHSEGKCNADHPPMRNRRLLHWAMTKSGFANYPQEFWHFDRGTQLYVVNSDGVDEVAWYGYCDPPGTE</sequence>
<dbReference type="PANTHER" id="PTHR43126">
    <property type="entry name" value="D-ALANYL-D-ALANINE DIPEPTIDASE"/>
    <property type="match status" value="1"/>
</dbReference>
<keyword evidence="7" id="KW-0482">Metalloprotease</keyword>
<evidence type="ECO:0000313" key="9">
    <source>
        <dbReference type="EMBL" id="MBW8637048.1"/>
    </source>
</evidence>
<keyword evidence="4" id="KW-0378">Hydrolase</keyword>
<evidence type="ECO:0008006" key="11">
    <source>
        <dbReference type="Google" id="ProtNLM"/>
    </source>
</evidence>
<protein>
    <recommendedName>
        <fullName evidence="11">D-Ala-D-Ala dipeptidase</fullName>
    </recommendedName>
</protein>
<dbReference type="AlphaFoldDB" id="A0AAE2ZMH9"/>
<keyword evidence="8" id="KW-0961">Cell wall biogenesis/degradation</keyword>
<dbReference type="InterPro" id="IPR000755">
    <property type="entry name" value="A_A_dipeptidase"/>
</dbReference>
<keyword evidence="5" id="KW-0862">Zinc</keyword>